<keyword evidence="5" id="KW-1133">Transmembrane helix</keyword>
<keyword evidence="8" id="KW-1185">Reference proteome</keyword>
<gene>
    <name evidence="7" type="primary">LOC100183202</name>
</gene>
<dbReference type="InParanoid" id="H2XUN7"/>
<dbReference type="GeneTree" id="ENSGT00920000149727"/>
<evidence type="ECO:0000256" key="1">
    <source>
        <dbReference type="ARBA" id="ARBA00022659"/>
    </source>
</evidence>
<accession>H2XUN7</accession>
<dbReference type="PROSITE" id="PS50923">
    <property type="entry name" value="SUSHI"/>
    <property type="match status" value="1"/>
</dbReference>
<reference evidence="7" key="2">
    <citation type="submission" date="2025-08" db="UniProtKB">
        <authorList>
            <consortium name="Ensembl"/>
        </authorList>
    </citation>
    <scope>IDENTIFICATION</scope>
</reference>
<evidence type="ECO:0000313" key="7">
    <source>
        <dbReference type="Ensembl" id="ENSCINP00000033371.1"/>
    </source>
</evidence>
<keyword evidence="5" id="KW-0472">Membrane</keyword>
<evidence type="ECO:0000256" key="2">
    <source>
        <dbReference type="ARBA" id="ARBA00023157"/>
    </source>
</evidence>
<reference evidence="7" key="3">
    <citation type="submission" date="2025-09" db="UniProtKB">
        <authorList>
            <consortium name="Ensembl"/>
        </authorList>
    </citation>
    <scope>IDENTIFICATION</scope>
</reference>
<organism evidence="7 8">
    <name type="scientific">Ciona intestinalis</name>
    <name type="common">Transparent sea squirt</name>
    <name type="synonym">Ascidia intestinalis</name>
    <dbReference type="NCBI Taxonomy" id="7719"/>
    <lineage>
        <taxon>Eukaryota</taxon>
        <taxon>Metazoa</taxon>
        <taxon>Chordata</taxon>
        <taxon>Tunicata</taxon>
        <taxon>Ascidiacea</taxon>
        <taxon>Phlebobranchia</taxon>
        <taxon>Cionidae</taxon>
        <taxon>Ciona</taxon>
    </lineage>
</organism>
<comment type="caution">
    <text evidence="3">Lacks conserved residue(s) required for the propagation of feature annotation.</text>
</comment>
<feature type="compositionally biased region" description="Polar residues" evidence="4">
    <location>
        <begin position="313"/>
        <end position="322"/>
    </location>
</feature>
<reference evidence="8" key="1">
    <citation type="journal article" date="2002" name="Science">
        <title>The draft genome of Ciona intestinalis: insights into chordate and vertebrate origins.</title>
        <authorList>
            <person name="Dehal P."/>
            <person name="Satou Y."/>
            <person name="Campbell R.K."/>
            <person name="Chapman J."/>
            <person name="Degnan B."/>
            <person name="De Tomaso A."/>
            <person name="Davidson B."/>
            <person name="Di Gregorio A."/>
            <person name="Gelpke M."/>
            <person name="Goodstein D.M."/>
            <person name="Harafuji N."/>
            <person name="Hastings K.E."/>
            <person name="Ho I."/>
            <person name="Hotta K."/>
            <person name="Huang W."/>
            <person name="Kawashima T."/>
            <person name="Lemaire P."/>
            <person name="Martinez D."/>
            <person name="Meinertzhagen I.A."/>
            <person name="Necula S."/>
            <person name="Nonaka M."/>
            <person name="Putnam N."/>
            <person name="Rash S."/>
            <person name="Saiga H."/>
            <person name="Satake M."/>
            <person name="Terry A."/>
            <person name="Yamada L."/>
            <person name="Wang H.G."/>
            <person name="Awazu S."/>
            <person name="Azumi K."/>
            <person name="Boore J."/>
            <person name="Branno M."/>
            <person name="Chin-Bow S."/>
            <person name="DeSantis R."/>
            <person name="Doyle S."/>
            <person name="Francino P."/>
            <person name="Keys D.N."/>
            <person name="Haga S."/>
            <person name="Hayashi H."/>
            <person name="Hino K."/>
            <person name="Imai K.S."/>
            <person name="Inaba K."/>
            <person name="Kano S."/>
            <person name="Kobayashi K."/>
            <person name="Kobayashi M."/>
            <person name="Lee B.I."/>
            <person name="Makabe K.W."/>
            <person name="Manohar C."/>
            <person name="Matassi G."/>
            <person name="Medina M."/>
            <person name="Mochizuki Y."/>
            <person name="Mount S."/>
            <person name="Morishita T."/>
            <person name="Miura S."/>
            <person name="Nakayama A."/>
            <person name="Nishizaka S."/>
            <person name="Nomoto H."/>
            <person name="Ohta F."/>
            <person name="Oishi K."/>
            <person name="Rigoutsos I."/>
            <person name="Sano M."/>
            <person name="Sasaki A."/>
            <person name="Sasakura Y."/>
            <person name="Shoguchi E."/>
            <person name="Shin-i T."/>
            <person name="Spagnuolo A."/>
            <person name="Stainier D."/>
            <person name="Suzuki M.M."/>
            <person name="Tassy O."/>
            <person name="Takatori N."/>
            <person name="Tokuoka M."/>
            <person name="Yagi K."/>
            <person name="Yoshizaki F."/>
            <person name="Wada S."/>
            <person name="Zhang C."/>
            <person name="Hyatt P.D."/>
            <person name="Larimer F."/>
            <person name="Detter C."/>
            <person name="Doggett N."/>
            <person name="Glavina T."/>
            <person name="Hawkins T."/>
            <person name="Richardson P."/>
            <person name="Lucas S."/>
            <person name="Kohara Y."/>
            <person name="Levine M."/>
            <person name="Satoh N."/>
            <person name="Rokhsar D.S."/>
        </authorList>
    </citation>
    <scope>NUCLEOTIDE SEQUENCE [LARGE SCALE GENOMIC DNA]</scope>
</reference>
<feature type="transmembrane region" description="Helical" evidence="5">
    <location>
        <begin position="330"/>
        <end position="353"/>
    </location>
</feature>
<feature type="compositionally biased region" description="Low complexity" evidence="4">
    <location>
        <begin position="299"/>
        <end position="312"/>
    </location>
</feature>
<evidence type="ECO:0000256" key="3">
    <source>
        <dbReference type="PROSITE-ProRule" id="PRU00302"/>
    </source>
</evidence>
<feature type="region of interest" description="Disordered" evidence="4">
    <location>
        <begin position="299"/>
        <end position="322"/>
    </location>
</feature>
<dbReference type="AlphaFoldDB" id="H2XUN7"/>
<feature type="domain" description="Sushi" evidence="6">
    <location>
        <begin position="179"/>
        <end position="232"/>
    </location>
</feature>
<evidence type="ECO:0000259" key="6">
    <source>
        <dbReference type="PROSITE" id="PS50923"/>
    </source>
</evidence>
<feature type="region of interest" description="Disordered" evidence="4">
    <location>
        <begin position="377"/>
        <end position="401"/>
    </location>
</feature>
<dbReference type="InterPro" id="IPR000436">
    <property type="entry name" value="Sushi_SCR_CCP_dom"/>
</dbReference>
<evidence type="ECO:0000256" key="5">
    <source>
        <dbReference type="SAM" id="Phobius"/>
    </source>
</evidence>
<dbReference type="PANTHER" id="PTHR19325">
    <property type="entry name" value="COMPLEMENT COMPONENT-RELATED SUSHI DOMAIN-CONTAINING"/>
    <property type="match status" value="1"/>
</dbReference>
<evidence type="ECO:0000313" key="8">
    <source>
        <dbReference type="Proteomes" id="UP000008144"/>
    </source>
</evidence>
<dbReference type="Ensembl" id="ENSCINT00000031496.1">
    <property type="protein sequence ID" value="ENSCINP00000033371.1"/>
    <property type="gene ID" value="ENSCING00000018202.1"/>
</dbReference>
<evidence type="ECO:0000256" key="4">
    <source>
        <dbReference type="SAM" id="MobiDB-lite"/>
    </source>
</evidence>
<proteinExistence type="predicted"/>
<dbReference type="PANTHER" id="PTHR19325:SF560">
    <property type="entry name" value="SUSHI, VON WILLEBRAND FACTOR TYPE A, EGF AND PENTRAXIN DOMAIN-CONTAINING PROTEIN 1"/>
    <property type="match status" value="1"/>
</dbReference>
<dbReference type="Proteomes" id="UP000008144">
    <property type="component" value="Unassembled WGS sequence"/>
</dbReference>
<protein>
    <submittedName>
        <fullName evidence="7">Sushi, von Willebrand factor type A, EGF and pentraxin domain-containing protein 1-like</fullName>
    </submittedName>
</protein>
<dbReference type="HOGENOM" id="CLU_688002_0_0_1"/>
<name>H2XUN7_CIOIN</name>
<dbReference type="InterPro" id="IPR050350">
    <property type="entry name" value="Compl-Cell_Adhes-Reg"/>
</dbReference>
<keyword evidence="2" id="KW-1015">Disulfide bond</keyword>
<keyword evidence="1 3" id="KW-0768">Sushi</keyword>
<keyword evidence="5" id="KW-0812">Transmembrane</keyword>
<sequence>VKLLHTAGYLSAIQLPQPGNQTNVATGTTNLTITATVTTSPSSCSWSGTGLASTEFYSATFGCDTSTTSTHNITCTDSAGVINTTLTYLTALTSNTNISLICDLSVLNSLSMIIKACQPNTTSGVIATVSSSPCGFGCAVQYSCEPGHTGNNVTATCQEDATFDNNPVCVPITCSNSDLLCSNPQYCFNETGSTNAGANVTTQCNTGYSGSVSATCGNDGSWTITAQSPCPALCPVSDITSSPGRCTTATGDILEGQSITVTCCDSYKGASTMAICTSDRSWSNLPTCTKPADTTAMTTDESVTSTASTTSTIRNDSNGGPTPSTLSTGAIIGIVIGCLVAAALITFVLIAIFCTEICCCTFSILCLSWGTKKPDPEPDITIPELKKNTQPDGPNGEGVEP</sequence>